<keyword evidence="2" id="KW-1185">Reference proteome</keyword>
<dbReference type="EMBL" id="JBHTMA010000033">
    <property type="protein sequence ID" value="MFD1227139.1"/>
    <property type="molecule type" value="Genomic_DNA"/>
</dbReference>
<dbReference type="PROSITE" id="PS51257">
    <property type="entry name" value="PROKAR_LIPOPROTEIN"/>
    <property type="match status" value="1"/>
</dbReference>
<protein>
    <recommendedName>
        <fullName evidence="3">Lipoprotein</fullName>
    </recommendedName>
</protein>
<comment type="caution">
    <text evidence="1">The sequence shown here is derived from an EMBL/GenBank/DDBJ whole genome shotgun (WGS) entry which is preliminary data.</text>
</comment>
<evidence type="ECO:0000313" key="1">
    <source>
        <dbReference type="EMBL" id="MFD1227139.1"/>
    </source>
</evidence>
<accession>A0ABW3V3U4</accession>
<evidence type="ECO:0008006" key="3">
    <source>
        <dbReference type="Google" id="ProtNLM"/>
    </source>
</evidence>
<evidence type="ECO:0000313" key="2">
    <source>
        <dbReference type="Proteomes" id="UP001597263"/>
    </source>
</evidence>
<sequence>MFNRNFLLGAALITLAGCTTTEAEKDAKFSTPRIPLSDGTLFTQRATPASTCREKYAEIKRVNNIIKQDGFVNRGKGEKLIYNYQLRLVTDIMETCRDKIIKGHI</sequence>
<proteinExistence type="predicted"/>
<dbReference type="RefSeq" id="WP_289386699.1">
    <property type="nucleotide sequence ID" value="NZ_JAUCBM010000003.1"/>
</dbReference>
<organism evidence="1 2">
    <name type="scientific">Pseudochrobactrum kiredjianiae</name>
    <dbReference type="NCBI Taxonomy" id="386305"/>
    <lineage>
        <taxon>Bacteria</taxon>
        <taxon>Pseudomonadati</taxon>
        <taxon>Pseudomonadota</taxon>
        <taxon>Alphaproteobacteria</taxon>
        <taxon>Hyphomicrobiales</taxon>
        <taxon>Brucellaceae</taxon>
        <taxon>Pseudochrobactrum</taxon>
    </lineage>
</organism>
<dbReference type="Proteomes" id="UP001597263">
    <property type="component" value="Unassembled WGS sequence"/>
</dbReference>
<name>A0ABW3V3U4_9HYPH</name>
<reference evidence="2" key="1">
    <citation type="journal article" date="2019" name="Int. J. Syst. Evol. Microbiol.">
        <title>The Global Catalogue of Microorganisms (GCM) 10K type strain sequencing project: providing services to taxonomists for standard genome sequencing and annotation.</title>
        <authorList>
            <consortium name="The Broad Institute Genomics Platform"/>
            <consortium name="The Broad Institute Genome Sequencing Center for Infectious Disease"/>
            <person name="Wu L."/>
            <person name="Ma J."/>
        </authorList>
    </citation>
    <scope>NUCLEOTIDE SEQUENCE [LARGE SCALE GENOMIC DNA]</scope>
    <source>
        <strain evidence="2">CCUG 49584</strain>
    </source>
</reference>
<gene>
    <name evidence="1" type="ORF">ACFQ35_08280</name>
</gene>